<dbReference type="AlphaFoldDB" id="A0A1Q3E1N5"/>
<name>A0A1Q3E1N5_LENED</name>
<evidence type="ECO:0000313" key="1">
    <source>
        <dbReference type="EMBL" id="GAW01076.1"/>
    </source>
</evidence>
<dbReference type="Proteomes" id="UP000188533">
    <property type="component" value="Unassembled WGS sequence"/>
</dbReference>
<organism evidence="1 2">
    <name type="scientific">Lentinula edodes</name>
    <name type="common">Shiitake mushroom</name>
    <name type="synonym">Lentinus edodes</name>
    <dbReference type="NCBI Taxonomy" id="5353"/>
    <lineage>
        <taxon>Eukaryota</taxon>
        <taxon>Fungi</taxon>
        <taxon>Dikarya</taxon>
        <taxon>Basidiomycota</taxon>
        <taxon>Agaricomycotina</taxon>
        <taxon>Agaricomycetes</taxon>
        <taxon>Agaricomycetidae</taxon>
        <taxon>Agaricales</taxon>
        <taxon>Marasmiineae</taxon>
        <taxon>Omphalotaceae</taxon>
        <taxon>Lentinula</taxon>
    </lineage>
</organism>
<evidence type="ECO:0000313" key="2">
    <source>
        <dbReference type="Proteomes" id="UP000188533"/>
    </source>
</evidence>
<gene>
    <name evidence="1" type="ORF">LENED_002647</name>
</gene>
<reference evidence="1 2" key="2">
    <citation type="submission" date="2017-02" db="EMBL/GenBank/DDBJ databases">
        <title>A genome survey and senescence transcriptome analysis in Lentinula edodes.</title>
        <authorList>
            <person name="Sakamoto Y."/>
            <person name="Nakade K."/>
            <person name="Sato S."/>
            <person name="Yoshida Y."/>
            <person name="Miyazaki K."/>
            <person name="Natsume S."/>
            <person name="Konno N."/>
        </authorList>
    </citation>
    <scope>NUCLEOTIDE SEQUENCE [LARGE SCALE GENOMIC DNA]</scope>
    <source>
        <strain evidence="1 2">NBRC 111202</strain>
    </source>
</reference>
<comment type="caution">
    <text evidence="1">The sequence shown here is derived from an EMBL/GenBank/DDBJ whole genome shotgun (WGS) entry which is preliminary data.</text>
</comment>
<keyword evidence="2" id="KW-1185">Reference proteome</keyword>
<dbReference type="EMBL" id="BDGU01000051">
    <property type="protein sequence ID" value="GAW01076.1"/>
    <property type="molecule type" value="Genomic_DNA"/>
</dbReference>
<accession>A0A1Q3E1N5</accession>
<protein>
    <submittedName>
        <fullName evidence="1">Uncharacterized protein</fullName>
    </submittedName>
</protein>
<reference evidence="1 2" key="1">
    <citation type="submission" date="2016-08" db="EMBL/GenBank/DDBJ databases">
        <authorList>
            <consortium name="Lentinula edodes genome sequencing consortium"/>
            <person name="Sakamoto Y."/>
            <person name="Nakade K."/>
            <person name="Sato S."/>
            <person name="Yoshida Y."/>
            <person name="Miyazaki K."/>
            <person name="Natsume S."/>
            <person name="Konno N."/>
        </authorList>
    </citation>
    <scope>NUCLEOTIDE SEQUENCE [LARGE SCALE GENOMIC DNA]</scope>
    <source>
        <strain evidence="1 2">NBRC 111202</strain>
    </source>
</reference>
<sequence length="119" mass="13910">MYYSYPGAACILCIEHNRPGLDELRYRVKKNFPTNGLTLDALDLQTKEIRPWYLSYVNVSVDNLPVEYWLTDSLQSSPICFNLCYIFRRENLENEGTTEINDLESKFKELNAPYARGKM</sequence>
<proteinExistence type="predicted"/>